<evidence type="ECO:0000313" key="1">
    <source>
        <dbReference type="EMBL" id="KAI5681225.1"/>
    </source>
</evidence>
<protein>
    <submittedName>
        <fullName evidence="1">Uncharacterized protein</fullName>
    </submittedName>
</protein>
<dbReference type="EMBL" id="CM044701">
    <property type="protein sequence ID" value="KAI5681225.1"/>
    <property type="molecule type" value="Genomic_DNA"/>
</dbReference>
<proteinExistence type="predicted"/>
<accession>A0ACC0C8J2</accession>
<comment type="caution">
    <text evidence="1">The sequence shown here is derived from an EMBL/GenBank/DDBJ whole genome shotgun (WGS) entry which is preliminary data.</text>
</comment>
<dbReference type="Proteomes" id="UP001060085">
    <property type="component" value="Linkage Group LG01"/>
</dbReference>
<sequence length="169" mass="19202">MDLSTPHVGVKLVISHWHYAIIANYASCVLGVEDKGRSMEKEVGTILKELPISLFLIPSLMCYEDSLLEDFERQMEAYLELIKVNPLDYFEVLDLLSTVGLTPTVVGSFLARMKFEHNTLPPPVRFTLSSPIGSWWKCAHAIFKRDFIVSNLFPAINQGFSEYFEAINQ</sequence>
<reference evidence="2" key="1">
    <citation type="journal article" date="2023" name="Nat. Plants">
        <title>Single-cell RNA sequencing provides a high-resolution roadmap for understanding the multicellular compartmentation of specialized metabolism.</title>
        <authorList>
            <person name="Sun S."/>
            <person name="Shen X."/>
            <person name="Li Y."/>
            <person name="Li Y."/>
            <person name="Wang S."/>
            <person name="Li R."/>
            <person name="Zhang H."/>
            <person name="Shen G."/>
            <person name="Guo B."/>
            <person name="Wei J."/>
            <person name="Xu J."/>
            <person name="St-Pierre B."/>
            <person name="Chen S."/>
            <person name="Sun C."/>
        </authorList>
    </citation>
    <scope>NUCLEOTIDE SEQUENCE [LARGE SCALE GENOMIC DNA]</scope>
</reference>
<name>A0ACC0C8J2_CATRO</name>
<evidence type="ECO:0000313" key="2">
    <source>
        <dbReference type="Proteomes" id="UP001060085"/>
    </source>
</evidence>
<organism evidence="1 2">
    <name type="scientific">Catharanthus roseus</name>
    <name type="common">Madagascar periwinkle</name>
    <name type="synonym">Vinca rosea</name>
    <dbReference type="NCBI Taxonomy" id="4058"/>
    <lineage>
        <taxon>Eukaryota</taxon>
        <taxon>Viridiplantae</taxon>
        <taxon>Streptophyta</taxon>
        <taxon>Embryophyta</taxon>
        <taxon>Tracheophyta</taxon>
        <taxon>Spermatophyta</taxon>
        <taxon>Magnoliopsida</taxon>
        <taxon>eudicotyledons</taxon>
        <taxon>Gunneridae</taxon>
        <taxon>Pentapetalae</taxon>
        <taxon>asterids</taxon>
        <taxon>lamiids</taxon>
        <taxon>Gentianales</taxon>
        <taxon>Apocynaceae</taxon>
        <taxon>Rauvolfioideae</taxon>
        <taxon>Vinceae</taxon>
        <taxon>Catharanthinae</taxon>
        <taxon>Catharanthus</taxon>
    </lineage>
</organism>
<keyword evidence="2" id="KW-1185">Reference proteome</keyword>
<gene>
    <name evidence="1" type="ORF">M9H77_02452</name>
</gene>